<feature type="compositionally biased region" description="Polar residues" evidence="1">
    <location>
        <begin position="1"/>
        <end position="12"/>
    </location>
</feature>
<name>A0ABR4DIM2_9PEZI</name>
<dbReference type="RefSeq" id="XP_070868126.1">
    <property type="nucleotide sequence ID" value="XM_071007761.1"/>
</dbReference>
<sequence>MGLLTATTWTAGSRSSSPVPDRSPCPRLFSRLGIAIGRRAPSFGPQTEPRPPCPVCLAWTPSSPPVRLAQHGFSEHARATPCSHQAWGSGRFPAKSRVVLVVVVLPLPLCLPACLPANHPHHHWSRLSFQVTRSRKQMPRCLVPIDIPSKGFSIPPADIGWE</sequence>
<dbReference type="Proteomes" id="UP001600064">
    <property type="component" value="Unassembled WGS sequence"/>
</dbReference>
<gene>
    <name evidence="2" type="ORF">VTJ83DRAFT_1586</name>
</gene>
<proteinExistence type="predicted"/>
<reference evidence="2 3" key="1">
    <citation type="journal article" date="2024" name="Commun. Biol.">
        <title>Comparative genomic analysis of thermophilic fungi reveals convergent evolutionary adaptations and gene losses.</title>
        <authorList>
            <person name="Steindorff A.S."/>
            <person name="Aguilar-Pontes M.V."/>
            <person name="Robinson A.J."/>
            <person name="Andreopoulos B."/>
            <person name="LaButti K."/>
            <person name="Kuo A."/>
            <person name="Mondo S."/>
            <person name="Riley R."/>
            <person name="Otillar R."/>
            <person name="Haridas S."/>
            <person name="Lipzen A."/>
            <person name="Grimwood J."/>
            <person name="Schmutz J."/>
            <person name="Clum A."/>
            <person name="Reid I.D."/>
            <person name="Moisan M.C."/>
            <person name="Butler G."/>
            <person name="Nguyen T.T.M."/>
            <person name="Dewar K."/>
            <person name="Conant G."/>
            <person name="Drula E."/>
            <person name="Henrissat B."/>
            <person name="Hansel C."/>
            <person name="Singer S."/>
            <person name="Hutchinson M.I."/>
            <person name="de Vries R.P."/>
            <person name="Natvig D.O."/>
            <person name="Powell A.J."/>
            <person name="Tsang A."/>
            <person name="Grigoriev I.V."/>
        </authorList>
    </citation>
    <scope>NUCLEOTIDE SEQUENCE [LARGE SCALE GENOMIC DNA]</scope>
    <source>
        <strain evidence="2 3">ATCC 22073</strain>
    </source>
</reference>
<evidence type="ECO:0000313" key="2">
    <source>
        <dbReference type="EMBL" id="KAL2269402.1"/>
    </source>
</evidence>
<keyword evidence="3" id="KW-1185">Reference proteome</keyword>
<comment type="caution">
    <text evidence="2">The sequence shown here is derived from an EMBL/GenBank/DDBJ whole genome shotgun (WGS) entry which is preliminary data.</text>
</comment>
<protein>
    <submittedName>
        <fullName evidence="2">Uncharacterized protein</fullName>
    </submittedName>
</protein>
<evidence type="ECO:0000313" key="3">
    <source>
        <dbReference type="Proteomes" id="UP001600064"/>
    </source>
</evidence>
<accession>A0ABR4DIM2</accession>
<evidence type="ECO:0000256" key="1">
    <source>
        <dbReference type="SAM" id="MobiDB-lite"/>
    </source>
</evidence>
<dbReference type="GeneID" id="98122405"/>
<dbReference type="EMBL" id="JAZGUE010000002">
    <property type="protein sequence ID" value="KAL2269402.1"/>
    <property type="molecule type" value="Genomic_DNA"/>
</dbReference>
<feature type="region of interest" description="Disordered" evidence="1">
    <location>
        <begin position="1"/>
        <end position="24"/>
    </location>
</feature>
<organism evidence="2 3">
    <name type="scientific">Remersonia thermophila</name>
    <dbReference type="NCBI Taxonomy" id="72144"/>
    <lineage>
        <taxon>Eukaryota</taxon>
        <taxon>Fungi</taxon>
        <taxon>Dikarya</taxon>
        <taxon>Ascomycota</taxon>
        <taxon>Pezizomycotina</taxon>
        <taxon>Sordariomycetes</taxon>
        <taxon>Sordariomycetidae</taxon>
        <taxon>Sordariales</taxon>
        <taxon>Sordariales incertae sedis</taxon>
        <taxon>Remersonia</taxon>
    </lineage>
</organism>
<feature type="compositionally biased region" description="Low complexity" evidence="1">
    <location>
        <begin position="13"/>
        <end position="24"/>
    </location>
</feature>